<keyword evidence="3" id="KW-1185">Reference proteome</keyword>
<dbReference type="OrthoDB" id="7869757at2759"/>
<evidence type="ECO:0000313" key="3">
    <source>
        <dbReference type="Proteomes" id="UP000007798"/>
    </source>
</evidence>
<gene>
    <name evidence="2" type="primary">Dwil\GK17118</name>
    <name evidence="2" type="ORF">Dwil_GK17118</name>
</gene>
<reference evidence="2 3" key="1">
    <citation type="journal article" date="2007" name="Nature">
        <title>Evolution of genes and genomes on the Drosophila phylogeny.</title>
        <authorList>
            <consortium name="Drosophila 12 Genomes Consortium"/>
            <person name="Clark A.G."/>
            <person name="Eisen M.B."/>
            <person name="Smith D.R."/>
            <person name="Bergman C.M."/>
            <person name="Oliver B."/>
            <person name="Markow T.A."/>
            <person name="Kaufman T.C."/>
            <person name="Kellis M."/>
            <person name="Gelbart W."/>
            <person name="Iyer V.N."/>
            <person name="Pollard D.A."/>
            <person name="Sackton T.B."/>
            <person name="Larracuente A.M."/>
            <person name="Singh N.D."/>
            <person name="Abad J.P."/>
            <person name="Abt D.N."/>
            <person name="Adryan B."/>
            <person name="Aguade M."/>
            <person name="Akashi H."/>
            <person name="Anderson W.W."/>
            <person name="Aquadro C.F."/>
            <person name="Ardell D.H."/>
            <person name="Arguello R."/>
            <person name="Artieri C.G."/>
            <person name="Barbash D.A."/>
            <person name="Barker D."/>
            <person name="Barsanti P."/>
            <person name="Batterham P."/>
            <person name="Batzoglou S."/>
            <person name="Begun D."/>
            <person name="Bhutkar A."/>
            <person name="Blanco E."/>
            <person name="Bosak S.A."/>
            <person name="Bradley R.K."/>
            <person name="Brand A.D."/>
            <person name="Brent M.R."/>
            <person name="Brooks A.N."/>
            <person name="Brown R.H."/>
            <person name="Butlin R.K."/>
            <person name="Caggese C."/>
            <person name="Calvi B.R."/>
            <person name="Bernardo de Carvalho A."/>
            <person name="Caspi A."/>
            <person name="Castrezana S."/>
            <person name="Celniker S.E."/>
            <person name="Chang J.L."/>
            <person name="Chapple C."/>
            <person name="Chatterji S."/>
            <person name="Chinwalla A."/>
            <person name="Civetta A."/>
            <person name="Clifton S.W."/>
            <person name="Comeron J.M."/>
            <person name="Costello J.C."/>
            <person name="Coyne J.A."/>
            <person name="Daub J."/>
            <person name="David R.G."/>
            <person name="Delcher A.L."/>
            <person name="Delehaunty K."/>
            <person name="Do C.B."/>
            <person name="Ebling H."/>
            <person name="Edwards K."/>
            <person name="Eickbush T."/>
            <person name="Evans J.D."/>
            <person name="Filipski A."/>
            <person name="Findeiss S."/>
            <person name="Freyhult E."/>
            <person name="Fulton L."/>
            <person name="Fulton R."/>
            <person name="Garcia A.C."/>
            <person name="Gardiner A."/>
            <person name="Garfield D.A."/>
            <person name="Garvin B.E."/>
            <person name="Gibson G."/>
            <person name="Gilbert D."/>
            <person name="Gnerre S."/>
            <person name="Godfrey J."/>
            <person name="Good R."/>
            <person name="Gotea V."/>
            <person name="Gravely B."/>
            <person name="Greenberg A.J."/>
            <person name="Griffiths-Jones S."/>
            <person name="Gross S."/>
            <person name="Guigo R."/>
            <person name="Gustafson E.A."/>
            <person name="Haerty W."/>
            <person name="Hahn M.W."/>
            <person name="Halligan D.L."/>
            <person name="Halpern A.L."/>
            <person name="Halter G.M."/>
            <person name="Han M.V."/>
            <person name="Heger A."/>
            <person name="Hillier L."/>
            <person name="Hinrichs A.S."/>
            <person name="Holmes I."/>
            <person name="Hoskins R.A."/>
            <person name="Hubisz M.J."/>
            <person name="Hultmark D."/>
            <person name="Huntley M.A."/>
            <person name="Jaffe D.B."/>
            <person name="Jagadeeshan S."/>
            <person name="Jeck W.R."/>
            <person name="Johnson J."/>
            <person name="Jones C.D."/>
            <person name="Jordan W.C."/>
            <person name="Karpen G.H."/>
            <person name="Kataoka E."/>
            <person name="Keightley P.D."/>
            <person name="Kheradpour P."/>
            <person name="Kirkness E.F."/>
            <person name="Koerich L.B."/>
            <person name="Kristiansen K."/>
            <person name="Kudrna D."/>
            <person name="Kulathinal R.J."/>
            <person name="Kumar S."/>
            <person name="Kwok R."/>
            <person name="Lander E."/>
            <person name="Langley C.H."/>
            <person name="Lapoint R."/>
            <person name="Lazzaro B.P."/>
            <person name="Lee S.J."/>
            <person name="Levesque L."/>
            <person name="Li R."/>
            <person name="Lin C.F."/>
            <person name="Lin M.F."/>
            <person name="Lindblad-Toh K."/>
            <person name="Llopart A."/>
            <person name="Long M."/>
            <person name="Low L."/>
            <person name="Lozovsky E."/>
            <person name="Lu J."/>
            <person name="Luo M."/>
            <person name="Machado C.A."/>
            <person name="Makalowski W."/>
            <person name="Marzo M."/>
            <person name="Matsuda M."/>
            <person name="Matzkin L."/>
            <person name="McAllister B."/>
            <person name="McBride C.S."/>
            <person name="McKernan B."/>
            <person name="McKernan K."/>
            <person name="Mendez-Lago M."/>
            <person name="Minx P."/>
            <person name="Mollenhauer M.U."/>
            <person name="Montooth K."/>
            <person name="Mount S.M."/>
            <person name="Mu X."/>
            <person name="Myers E."/>
            <person name="Negre B."/>
            <person name="Newfeld S."/>
            <person name="Nielsen R."/>
            <person name="Noor M.A."/>
            <person name="O'Grady P."/>
            <person name="Pachter L."/>
            <person name="Papaceit M."/>
            <person name="Parisi M.J."/>
            <person name="Parisi M."/>
            <person name="Parts L."/>
            <person name="Pedersen J.S."/>
            <person name="Pesole G."/>
            <person name="Phillippy A.M."/>
            <person name="Ponting C.P."/>
            <person name="Pop M."/>
            <person name="Porcelli D."/>
            <person name="Powell J.R."/>
            <person name="Prohaska S."/>
            <person name="Pruitt K."/>
            <person name="Puig M."/>
            <person name="Quesneville H."/>
            <person name="Ram K.R."/>
            <person name="Rand D."/>
            <person name="Rasmussen M.D."/>
            <person name="Reed L.K."/>
            <person name="Reenan R."/>
            <person name="Reily A."/>
            <person name="Remington K.A."/>
            <person name="Rieger T.T."/>
            <person name="Ritchie M.G."/>
            <person name="Robin C."/>
            <person name="Rogers Y.H."/>
            <person name="Rohde C."/>
            <person name="Rozas J."/>
            <person name="Rubenfield M.J."/>
            <person name="Ruiz A."/>
            <person name="Russo S."/>
            <person name="Salzberg S.L."/>
            <person name="Sanchez-Gracia A."/>
            <person name="Saranga D.J."/>
            <person name="Sato H."/>
            <person name="Schaeffer S.W."/>
            <person name="Schatz M.C."/>
            <person name="Schlenke T."/>
            <person name="Schwartz R."/>
            <person name="Segarra C."/>
            <person name="Singh R.S."/>
            <person name="Sirot L."/>
            <person name="Sirota M."/>
            <person name="Sisneros N.B."/>
            <person name="Smith C.D."/>
            <person name="Smith T.F."/>
            <person name="Spieth J."/>
            <person name="Stage D.E."/>
            <person name="Stark A."/>
            <person name="Stephan W."/>
            <person name="Strausberg R.L."/>
            <person name="Strempel S."/>
            <person name="Sturgill D."/>
            <person name="Sutton G."/>
            <person name="Sutton G.G."/>
            <person name="Tao W."/>
            <person name="Teichmann S."/>
            <person name="Tobari Y.N."/>
            <person name="Tomimura Y."/>
            <person name="Tsolas J.M."/>
            <person name="Valente V.L."/>
            <person name="Venter E."/>
            <person name="Venter J.C."/>
            <person name="Vicario S."/>
            <person name="Vieira F.G."/>
            <person name="Vilella A.J."/>
            <person name="Villasante A."/>
            <person name="Walenz B."/>
            <person name="Wang J."/>
            <person name="Wasserman M."/>
            <person name="Watts T."/>
            <person name="Wilson D."/>
            <person name="Wilson R.K."/>
            <person name="Wing R.A."/>
            <person name="Wolfner M.F."/>
            <person name="Wong A."/>
            <person name="Wong G.K."/>
            <person name="Wu C.I."/>
            <person name="Wu G."/>
            <person name="Yamamoto D."/>
            <person name="Yang H.P."/>
            <person name="Yang S.P."/>
            <person name="Yorke J.A."/>
            <person name="Yoshida K."/>
            <person name="Zdobnov E."/>
            <person name="Zhang P."/>
            <person name="Zhang Y."/>
            <person name="Zimin A.V."/>
            <person name="Baldwin J."/>
            <person name="Abdouelleil A."/>
            <person name="Abdulkadir J."/>
            <person name="Abebe A."/>
            <person name="Abera B."/>
            <person name="Abreu J."/>
            <person name="Acer S.C."/>
            <person name="Aftuck L."/>
            <person name="Alexander A."/>
            <person name="An P."/>
            <person name="Anderson E."/>
            <person name="Anderson S."/>
            <person name="Arachi H."/>
            <person name="Azer M."/>
            <person name="Bachantsang P."/>
            <person name="Barry A."/>
            <person name="Bayul T."/>
            <person name="Berlin A."/>
            <person name="Bessette D."/>
            <person name="Bloom T."/>
            <person name="Blye J."/>
            <person name="Boguslavskiy L."/>
            <person name="Bonnet C."/>
            <person name="Boukhgalter B."/>
            <person name="Bourzgui I."/>
            <person name="Brown A."/>
            <person name="Cahill P."/>
            <person name="Channer S."/>
            <person name="Cheshatsang Y."/>
            <person name="Chuda L."/>
            <person name="Citroen M."/>
            <person name="Collymore A."/>
            <person name="Cooke P."/>
            <person name="Costello M."/>
            <person name="D'Aco K."/>
            <person name="Daza R."/>
            <person name="De Haan G."/>
            <person name="DeGray S."/>
            <person name="DeMaso C."/>
            <person name="Dhargay N."/>
            <person name="Dooley K."/>
            <person name="Dooley E."/>
            <person name="Doricent M."/>
            <person name="Dorje P."/>
            <person name="Dorjee K."/>
            <person name="Dupes A."/>
            <person name="Elong R."/>
            <person name="Falk J."/>
            <person name="Farina A."/>
            <person name="Faro S."/>
            <person name="Ferguson D."/>
            <person name="Fisher S."/>
            <person name="Foley C.D."/>
            <person name="Franke A."/>
            <person name="Friedrich D."/>
            <person name="Gadbois L."/>
            <person name="Gearin G."/>
            <person name="Gearin C.R."/>
            <person name="Giannoukos G."/>
            <person name="Goode T."/>
            <person name="Graham J."/>
            <person name="Grandbois E."/>
            <person name="Grewal S."/>
            <person name="Gyaltsen K."/>
            <person name="Hafez N."/>
            <person name="Hagos B."/>
            <person name="Hall J."/>
            <person name="Henson C."/>
            <person name="Hollinger A."/>
            <person name="Honan T."/>
            <person name="Huard M.D."/>
            <person name="Hughes L."/>
            <person name="Hurhula B."/>
            <person name="Husby M.E."/>
            <person name="Kamat A."/>
            <person name="Kanga B."/>
            <person name="Kashin S."/>
            <person name="Khazanovich D."/>
            <person name="Kisner P."/>
            <person name="Lance K."/>
            <person name="Lara M."/>
            <person name="Lee W."/>
            <person name="Lennon N."/>
            <person name="Letendre F."/>
            <person name="LeVine R."/>
            <person name="Lipovsky A."/>
            <person name="Liu X."/>
            <person name="Liu J."/>
            <person name="Liu S."/>
            <person name="Lokyitsang T."/>
            <person name="Lokyitsang Y."/>
            <person name="Lubonja R."/>
            <person name="Lui A."/>
            <person name="MacDonald P."/>
            <person name="Magnisalis V."/>
            <person name="Maru K."/>
            <person name="Matthews C."/>
            <person name="McCusker W."/>
            <person name="McDonough S."/>
            <person name="Mehta T."/>
            <person name="Meldrim J."/>
            <person name="Meneus L."/>
            <person name="Mihai O."/>
            <person name="Mihalev A."/>
            <person name="Mihova T."/>
            <person name="Mittelman R."/>
            <person name="Mlenga V."/>
            <person name="Montmayeur A."/>
            <person name="Mulrain L."/>
            <person name="Navidi A."/>
            <person name="Naylor J."/>
            <person name="Negash T."/>
            <person name="Nguyen T."/>
            <person name="Nguyen N."/>
            <person name="Nicol R."/>
            <person name="Norbu C."/>
            <person name="Norbu N."/>
            <person name="Novod N."/>
            <person name="O'Neill B."/>
            <person name="Osman S."/>
            <person name="Markiewicz E."/>
            <person name="Oyono O.L."/>
            <person name="Patti C."/>
            <person name="Phunkhang P."/>
            <person name="Pierre F."/>
            <person name="Priest M."/>
            <person name="Raghuraman S."/>
            <person name="Rege F."/>
            <person name="Reyes R."/>
            <person name="Rise C."/>
            <person name="Rogov P."/>
            <person name="Ross K."/>
            <person name="Ryan E."/>
            <person name="Settipalli S."/>
            <person name="Shea T."/>
            <person name="Sherpa N."/>
            <person name="Shi L."/>
            <person name="Shih D."/>
            <person name="Sparrow T."/>
            <person name="Spaulding J."/>
            <person name="Stalker J."/>
            <person name="Stange-Thomann N."/>
            <person name="Stavropoulos S."/>
            <person name="Stone C."/>
            <person name="Strader C."/>
            <person name="Tesfaye S."/>
            <person name="Thomson T."/>
            <person name="Thoulutsang Y."/>
            <person name="Thoulutsang D."/>
            <person name="Topham K."/>
            <person name="Topping I."/>
            <person name="Tsamla T."/>
            <person name="Vassiliev H."/>
            <person name="Vo A."/>
            <person name="Wangchuk T."/>
            <person name="Wangdi T."/>
            <person name="Weiand M."/>
            <person name="Wilkinson J."/>
            <person name="Wilson A."/>
            <person name="Yadav S."/>
            <person name="Young G."/>
            <person name="Yu Q."/>
            <person name="Zembek L."/>
            <person name="Zhong D."/>
            <person name="Zimmer A."/>
            <person name="Zwirko Z."/>
            <person name="Jaffe D.B."/>
            <person name="Alvarez P."/>
            <person name="Brockman W."/>
            <person name="Butler J."/>
            <person name="Chin C."/>
            <person name="Gnerre S."/>
            <person name="Grabherr M."/>
            <person name="Kleber M."/>
            <person name="Mauceli E."/>
            <person name="MacCallum I."/>
        </authorList>
    </citation>
    <scope>NUCLEOTIDE SEQUENCE [LARGE SCALE GENOMIC DNA]</scope>
    <source>
        <strain evidence="3">Tucson 14030-0811.24</strain>
    </source>
</reference>
<feature type="chain" id="PRO_5002818194" evidence="1">
    <location>
        <begin position="21"/>
        <end position="119"/>
    </location>
</feature>
<sequence>MQQMLVILSMALVASGAAKAAPALPIAPAVASPFTASSIGPYGLPFAAYTGPLAGPSPLAISSSQRLDYFNQFNAAFAPAPAARFVATPAGIAALPFPAAAASARLFAPAGLGAGPFFF</sequence>
<dbReference type="EMBL" id="CH963847">
    <property type="protein sequence ID" value="EDW72654.1"/>
    <property type="molecule type" value="Genomic_DNA"/>
</dbReference>
<dbReference type="eggNOG" id="ENOG502T9TM">
    <property type="taxonomic scope" value="Eukaryota"/>
</dbReference>
<evidence type="ECO:0000256" key="1">
    <source>
        <dbReference type="SAM" id="SignalP"/>
    </source>
</evidence>
<evidence type="ECO:0000313" key="2">
    <source>
        <dbReference type="EMBL" id="EDW72654.1"/>
    </source>
</evidence>
<dbReference type="Proteomes" id="UP000007798">
    <property type="component" value="Unassembled WGS sequence"/>
</dbReference>
<feature type="signal peptide" evidence="1">
    <location>
        <begin position="1"/>
        <end position="20"/>
    </location>
</feature>
<name>B4MNE5_DROWI</name>
<dbReference type="OMA" id="QMLVILS"/>
<dbReference type="KEGG" id="dwi:6639407"/>
<keyword evidence="1" id="KW-0732">Signal</keyword>
<dbReference type="AlphaFoldDB" id="B4MNE5"/>
<proteinExistence type="predicted"/>
<protein>
    <submittedName>
        <fullName evidence="2">Uncharacterized protein</fullName>
    </submittedName>
</protein>
<accession>B4MNE5</accession>
<dbReference type="InParanoid" id="B4MNE5"/>
<organism evidence="2 3">
    <name type="scientific">Drosophila willistoni</name>
    <name type="common">Fruit fly</name>
    <dbReference type="NCBI Taxonomy" id="7260"/>
    <lineage>
        <taxon>Eukaryota</taxon>
        <taxon>Metazoa</taxon>
        <taxon>Ecdysozoa</taxon>
        <taxon>Arthropoda</taxon>
        <taxon>Hexapoda</taxon>
        <taxon>Insecta</taxon>
        <taxon>Pterygota</taxon>
        <taxon>Neoptera</taxon>
        <taxon>Endopterygota</taxon>
        <taxon>Diptera</taxon>
        <taxon>Brachycera</taxon>
        <taxon>Muscomorpha</taxon>
        <taxon>Ephydroidea</taxon>
        <taxon>Drosophilidae</taxon>
        <taxon>Drosophila</taxon>
        <taxon>Sophophora</taxon>
    </lineage>
</organism>
<dbReference type="HOGENOM" id="CLU_162220_0_0_1"/>